<proteinExistence type="predicted"/>
<sequence>MFRILPSLLYLLAASSAAAGEFHALALPGSQLAALSADGRAAAGGVIGGASGGFRWREGEAPVLLDRAVSVRAISASGRYVAGSSLDAQQREVATWWDADGRMHALDGLPGAEAAAGVLSVAWGIDDEPQLVGIGASAAGTVAVRWSAASGWQVLDAAPSAAIGISDDGRRVYGWSGQAATRHGVLWTDARVCCTTAAARLHDDELVGANRAATILLGTSGNDVHGHATYRWTPPASVVARLAPATRFSASSDDGSVLAGVAGSGAQRVAMIRTRDGGIARLRDVLAARAIDVPPGWTLLAATAVSADGGRIGGFGLVDGRFDSFIVDLGVIATPGSLPPTAR</sequence>
<evidence type="ECO:0000313" key="3">
    <source>
        <dbReference type="Proteomes" id="UP000550401"/>
    </source>
</evidence>
<dbReference type="EMBL" id="JACGXL010000002">
    <property type="protein sequence ID" value="MBA8887412.1"/>
    <property type="molecule type" value="Genomic_DNA"/>
</dbReference>
<organism evidence="2 3">
    <name type="scientific">Dokdonella fugitiva</name>
    <dbReference type="NCBI Taxonomy" id="328517"/>
    <lineage>
        <taxon>Bacteria</taxon>
        <taxon>Pseudomonadati</taxon>
        <taxon>Pseudomonadota</taxon>
        <taxon>Gammaproteobacteria</taxon>
        <taxon>Lysobacterales</taxon>
        <taxon>Rhodanobacteraceae</taxon>
        <taxon>Dokdonella</taxon>
    </lineage>
</organism>
<feature type="chain" id="PRO_5032996072" evidence="1">
    <location>
        <begin position="20"/>
        <end position="343"/>
    </location>
</feature>
<keyword evidence="1" id="KW-0732">Signal</keyword>
<evidence type="ECO:0000313" key="2">
    <source>
        <dbReference type="EMBL" id="MBA8887412.1"/>
    </source>
</evidence>
<keyword evidence="3" id="KW-1185">Reference proteome</keyword>
<reference evidence="2 3" key="1">
    <citation type="submission" date="2020-07" db="EMBL/GenBank/DDBJ databases">
        <title>Genomic Encyclopedia of Type Strains, Phase IV (KMG-V): Genome sequencing to study the core and pangenomes of soil and plant-associated prokaryotes.</title>
        <authorList>
            <person name="Whitman W."/>
        </authorList>
    </citation>
    <scope>NUCLEOTIDE SEQUENCE [LARGE SCALE GENOMIC DNA]</scope>
    <source>
        <strain evidence="2 3">RH2WT43</strain>
    </source>
</reference>
<dbReference type="AlphaFoldDB" id="A0A839F056"/>
<comment type="caution">
    <text evidence="2">The sequence shown here is derived from an EMBL/GenBank/DDBJ whole genome shotgun (WGS) entry which is preliminary data.</text>
</comment>
<dbReference type="Proteomes" id="UP000550401">
    <property type="component" value="Unassembled WGS sequence"/>
</dbReference>
<evidence type="ECO:0000256" key="1">
    <source>
        <dbReference type="SAM" id="SignalP"/>
    </source>
</evidence>
<accession>A0A839F056</accession>
<dbReference type="RefSeq" id="WP_182530485.1">
    <property type="nucleotide sequence ID" value="NZ_JACGXL010000002.1"/>
</dbReference>
<name>A0A839F056_9GAMM</name>
<gene>
    <name evidence="2" type="ORF">FHW12_001626</name>
</gene>
<protein>
    <submittedName>
        <fullName evidence="2">Putative membrane protein</fullName>
    </submittedName>
</protein>
<feature type="signal peptide" evidence="1">
    <location>
        <begin position="1"/>
        <end position="19"/>
    </location>
</feature>